<dbReference type="Proteomes" id="UP001291930">
    <property type="component" value="Unassembled WGS sequence"/>
</dbReference>
<keyword evidence="2" id="KW-1185">Reference proteome</keyword>
<accession>A0ABU5K3P4</accession>
<dbReference type="EMBL" id="JAXOVW010000134">
    <property type="protein sequence ID" value="MDZ5610310.1"/>
    <property type="molecule type" value="Genomic_DNA"/>
</dbReference>
<evidence type="ECO:0000313" key="1">
    <source>
        <dbReference type="EMBL" id="MDZ5610310.1"/>
    </source>
</evidence>
<proteinExistence type="predicted"/>
<name>A0ABU5K3P4_9BACI</name>
<gene>
    <name evidence="1" type="ORF">U2I54_25595</name>
</gene>
<comment type="caution">
    <text evidence="1">The sequence shown here is derived from an EMBL/GenBank/DDBJ whole genome shotgun (WGS) entry which is preliminary data.</text>
</comment>
<organism evidence="1 2">
    <name type="scientific">Bacillus bingmayongensis</name>
    <dbReference type="NCBI Taxonomy" id="1150157"/>
    <lineage>
        <taxon>Bacteria</taxon>
        <taxon>Bacillati</taxon>
        <taxon>Bacillota</taxon>
        <taxon>Bacilli</taxon>
        <taxon>Bacillales</taxon>
        <taxon>Bacillaceae</taxon>
        <taxon>Bacillus</taxon>
    </lineage>
</organism>
<reference evidence="2" key="1">
    <citation type="submission" date="2023-11" db="EMBL/GenBank/DDBJ databases">
        <title>Genome Sequence of Bacillus pseudomycoides stain BUPM19.</title>
        <authorList>
            <person name="Farhat A."/>
        </authorList>
    </citation>
    <scope>NUCLEOTIDE SEQUENCE [LARGE SCALE GENOMIC DNA]</scope>
    <source>
        <strain evidence="2">BUPM19</strain>
    </source>
</reference>
<protein>
    <submittedName>
        <fullName evidence="1">Uncharacterized protein</fullName>
    </submittedName>
</protein>
<dbReference type="RefSeq" id="WP_374219548.1">
    <property type="nucleotide sequence ID" value="NZ_JAXOVW010000134.1"/>
</dbReference>
<sequence>MKDPWNPTTKEIIEWAYTKHAVFPEQDWDLSVCTITNAAEIILSIASDTNCPNQTFFLHCLYLLVGDAIRTDGNTYDLQCLQNILQSAASSTNTDISKWVERSKTLLSKPETFNYDLWCDGGFVYKMDKVNEKKRTHLS</sequence>
<evidence type="ECO:0000313" key="2">
    <source>
        <dbReference type="Proteomes" id="UP001291930"/>
    </source>
</evidence>